<dbReference type="EMBL" id="LPUF01000001">
    <property type="protein sequence ID" value="OQK16557.1"/>
    <property type="molecule type" value="Genomic_DNA"/>
</dbReference>
<evidence type="ECO:0000256" key="2">
    <source>
        <dbReference type="ARBA" id="ARBA00022723"/>
    </source>
</evidence>
<proteinExistence type="inferred from homology"/>
<keyword evidence="3" id="KW-0732">Signal</keyword>
<dbReference type="GO" id="GO:0015689">
    <property type="term" value="P:molybdate ion transport"/>
    <property type="evidence" value="ECO:0007669"/>
    <property type="project" value="InterPro"/>
</dbReference>
<protein>
    <submittedName>
        <fullName evidence="5">Molybdenum ABC transporter substrate-binding protein</fullName>
    </submittedName>
</protein>
<evidence type="ECO:0000256" key="3">
    <source>
        <dbReference type="ARBA" id="ARBA00022729"/>
    </source>
</evidence>
<evidence type="ECO:0000256" key="1">
    <source>
        <dbReference type="ARBA" id="ARBA00009175"/>
    </source>
</evidence>
<dbReference type="CDD" id="cd13539">
    <property type="entry name" value="PBP2_AvModA"/>
    <property type="match status" value="1"/>
</dbReference>
<dbReference type="AlphaFoldDB" id="A0A1V8M4S1"/>
<dbReference type="NCBIfam" id="TIGR01256">
    <property type="entry name" value="modA"/>
    <property type="match status" value="1"/>
</dbReference>
<dbReference type="STRING" id="1420851.AU255_01225"/>
<sequence length="245" mass="26856">MLLSSPMIMATDVPVIAAAASVKFALQEISEAFQLDTGKRVRISYGSSGNLTRQIQQGAPFELFLSANTRYVAELERRQKTLGPGTVYALGRVALLTSKNSSLLLDEQLNGIKLALQNGQLQRFAIANPEHAPYGIAARDILQKLNLWVLAQPHLVLGENAAQAAQFASSGAAQAGLIAYSLALAPTLQQRTRYLLVPENLHQPLQQTMVLLNNAGDTVKSFFLYLQQDKARTILTRYGYTIPYR</sequence>
<dbReference type="PIRSF" id="PIRSF004846">
    <property type="entry name" value="ModA"/>
    <property type="match status" value="1"/>
</dbReference>
<keyword evidence="6" id="KW-1185">Reference proteome</keyword>
<comment type="caution">
    <text evidence="5">The sequence shown here is derived from an EMBL/GenBank/DDBJ whole genome shotgun (WGS) entry which is preliminary data.</text>
</comment>
<organism evidence="5 6">
    <name type="scientific">Methyloprofundus sedimenti</name>
    <dbReference type="NCBI Taxonomy" id="1420851"/>
    <lineage>
        <taxon>Bacteria</taxon>
        <taxon>Pseudomonadati</taxon>
        <taxon>Pseudomonadota</taxon>
        <taxon>Gammaproteobacteria</taxon>
        <taxon>Methylococcales</taxon>
        <taxon>Methylococcaceae</taxon>
        <taxon>Methyloprofundus</taxon>
    </lineage>
</organism>
<accession>A0A1V8M4S1</accession>
<reference evidence="5 6" key="1">
    <citation type="submission" date="2015-12" db="EMBL/GenBank/DDBJ databases">
        <authorList>
            <person name="Shamseldin A."/>
            <person name="Moawad H."/>
            <person name="Abd El-Rahim W.M."/>
            <person name="Sadowsky M.J."/>
        </authorList>
    </citation>
    <scope>NUCLEOTIDE SEQUENCE [LARGE SCALE GENOMIC DNA]</scope>
    <source>
        <strain evidence="5 6">WF1</strain>
    </source>
</reference>
<name>A0A1V8M4S1_9GAMM</name>
<dbReference type="PANTHER" id="PTHR30632:SF14">
    <property type="entry name" value="TUNGSTATE_MOLYBDATE_CHROMATE-BINDING PROTEIN MODA"/>
    <property type="match status" value="1"/>
</dbReference>
<evidence type="ECO:0000256" key="4">
    <source>
        <dbReference type="PIRSR" id="PIRSR004846-1"/>
    </source>
</evidence>
<dbReference type="GO" id="GO:0046872">
    <property type="term" value="F:metal ion binding"/>
    <property type="evidence" value="ECO:0007669"/>
    <property type="project" value="UniProtKB-KW"/>
</dbReference>
<evidence type="ECO:0000313" key="5">
    <source>
        <dbReference type="EMBL" id="OQK16557.1"/>
    </source>
</evidence>
<dbReference type="OrthoDB" id="9785015at2"/>
<evidence type="ECO:0000313" key="6">
    <source>
        <dbReference type="Proteomes" id="UP000191980"/>
    </source>
</evidence>
<dbReference type="GO" id="GO:0030973">
    <property type="term" value="F:molybdate ion binding"/>
    <property type="evidence" value="ECO:0007669"/>
    <property type="project" value="InterPro"/>
</dbReference>
<comment type="similarity">
    <text evidence="1">Belongs to the bacterial solute-binding protein ModA family.</text>
</comment>
<dbReference type="Pfam" id="PF13531">
    <property type="entry name" value="SBP_bac_11"/>
    <property type="match status" value="1"/>
</dbReference>
<feature type="binding site" evidence="4">
    <location>
        <position position="48"/>
    </location>
    <ligand>
        <name>molybdate</name>
        <dbReference type="ChEBI" id="CHEBI:36264"/>
    </ligand>
</feature>
<dbReference type="InterPro" id="IPR005950">
    <property type="entry name" value="ModA"/>
</dbReference>
<feature type="binding site" evidence="4">
    <location>
        <position position="21"/>
    </location>
    <ligand>
        <name>molybdate</name>
        <dbReference type="ChEBI" id="CHEBI:36264"/>
    </ligand>
</feature>
<dbReference type="PANTHER" id="PTHR30632">
    <property type="entry name" value="MOLYBDATE-BINDING PERIPLASMIC PROTEIN"/>
    <property type="match status" value="1"/>
</dbReference>
<dbReference type="Gene3D" id="3.40.190.10">
    <property type="entry name" value="Periplasmic binding protein-like II"/>
    <property type="match status" value="2"/>
</dbReference>
<dbReference type="InterPro" id="IPR044084">
    <property type="entry name" value="AvModA-like_subst-bd"/>
</dbReference>
<keyword evidence="4" id="KW-0500">Molybdenum</keyword>
<dbReference type="Proteomes" id="UP000191980">
    <property type="component" value="Unassembled WGS sequence"/>
</dbReference>
<gene>
    <name evidence="5" type="ORF">AU255_01225</name>
</gene>
<keyword evidence="2 4" id="KW-0479">Metal-binding</keyword>
<dbReference type="InterPro" id="IPR050682">
    <property type="entry name" value="ModA/WtpA"/>
</dbReference>
<dbReference type="SUPFAM" id="SSF53850">
    <property type="entry name" value="Periplasmic binding protein-like II"/>
    <property type="match status" value="1"/>
</dbReference>